<accession>E9GNL6</accession>
<dbReference type="OrthoDB" id="1607513at2759"/>
<keyword evidence="5" id="KW-0805">Transcription regulation</keyword>
<keyword evidence="2" id="KW-0479">Metal-binding</keyword>
<dbReference type="GO" id="GO:0005634">
    <property type="term" value="C:nucleus"/>
    <property type="evidence" value="ECO:0007669"/>
    <property type="project" value="UniProtKB-SubCell"/>
</dbReference>
<dbReference type="InterPro" id="IPR003656">
    <property type="entry name" value="Znf_BED"/>
</dbReference>
<dbReference type="SUPFAM" id="SSF57667">
    <property type="entry name" value="beta-beta-alpha zinc fingers"/>
    <property type="match status" value="1"/>
</dbReference>
<protein>
    <recommendedName>
        <fullName evidence="9">BED-type domain-containing protein</fullName>
    </recommendedName>
</protein>
<gene>
    <name evidence="10" type="ORF">DAPPUDRAFT_320025</name>
</gene>
<evidence type="ECO:0000256" key="3">
    <source>
        <dbReference type="ARBA" id="ARBA00022771"/>
    </source>
</evidence>
<evidence type="ECO:0000313" key="10">
    <source>
        <dbReference type="EMBL" id="EFX78790.1"/>
    </source>
</evidence>
<feature type="domain" description="BED-type" evidence="9">
    <location>
        <begin position="130"/>
        <end position="171"/>
    </location>
</feature>
<keyword evidence="6" id="KW-0804">Transcription</keyword>
<evidence type="ECO:0000256" key="5">
    <source>
        <dbReference type="ARBA" id="ARBA00023015"/>
    </source>
</evidence>
<dbReference type="PANTHER" id="PTHR46481:SF10">
    <property type="entry name" value="ZINC FINGER BED DOMAIN-CONTAINING PROTEIN 39"/>
    <property type="match status" value="1"/>
</dbReference>
<dbReference type="InterPro" id="IPR052035">
    <property type="entry name" value="ZnF_BED_domain_contain"/>
</dbReference>
<feature type="region of interest" description="Disordered" evidence="8">
    <location>
        <begin position="94"/>
        <end position="128"/>
    </location>
</feature>
<dbReference type="HOGENOM" id="CLU_994856_0_0_1"/>
<evidence type="ECO:0000313" key="11">
    <source>
        <dbReference type="Proteomes" id="UP000000305"/>
    </source>
</evidence>
<evidence type="ECO:0000256" key="6">
    <source>
        <dbReference type="ARBA" id="ARBA00023163"/>
    </source>
</evidence>
<keyword evidence="7" id="KW-0539">Nucleus</keyword>
<keyword evidence="11" id="KW-1185">Reference proteome</keyword>
<dbReference type="SMART" id="SM00614">
    <property type="entry name" value="ZnF_BED"/>
    <property type="match status" value="1"/>
</dbReference>
<comment type="subcellular location">
    <subcellularLocation>
        <location evidence="1">Nucleus</location>
    </subcellularLocation>
</comment>
<dbReference type="GO" id="GO:0009791">
    <property type="term" value="P:post-embryonic development"/>
    <property type="evidence" value="ECO:0007669"/>
    <property type="project" value="UniProtKB-ARBA"/>
</dbReference>
<dbReference type="InterPro" id="IPR036236">
    <property type="entry name" value="Znf_C2H2_sf"/>
</dbReference>
<dbReference type="GO" id="GO:0003677">
    <property type="term" value="F:DNA binding"/>
    <property type="evidence" value="ECO:0007669"/>
    <property type="project" value="InterPro"/>
</dbReference>
<evidence type="ECO:0000256" key="4">
    <source>
        <dbReference type="ARBA" id="ARBA00022833"/>
    </source>
</evidence>
<name>E9GNL6_DAPPU</name>
<dbReference type="Pfam" id="PF02892">
    <property type="entry name" value="zf-BED"/>
    <property type="match status" value="1"/>
</dbReference>
<keyword evidence="3" id="KW-0863">Zinc-finger</keyword>
<dbReference type="GO" id="GO:0008270">
    <property type="term" value="F:zinc ion binding"/>
    <property type="evidence" value="ECO:0007669"/>
    <property type="project" value="UniProtKB-KW"/>
</dbReference>
<keyword evidence="4" id="KW-0862">Zinc</keyword>
<dbReference type="InParanoid" id="E9GNL6"/>
<dbReference type="Proteomes" id="UP000000305">
    <property type="component" value="Unassembled WGS sequence"/>
</dbReference>
<reference evidence="10 11" key="1">
    <citation type="journal article" date="2011" name="Science">
        <title>The ecoresponsive genome of Daphnia pulex.</title>
        <authorList>
            <person name="Colbourne J.K."/>
            <person name="Pfrender M.E."/>
            <person name="Gilbert D."/>
            <person name="Thomas W.K."/>
            <person name="Tucker A."/>
            <person name="Oakley T.H."/>
            <person name="Tokishita S."/>
            <person name="Aerts A."/>
            <person name="Arnold G.J."/>
            <person name="Basu M.K."/>
            <person name="Bauer D.J."/>
            <person name="Caceres C.E."/>
            <person name="Carmel L."/>
            <person name="Casola C."/>
            <person name="Choi J.H."/>
            <person name="Detter J.C."/>
            <person name="Dong Q."/>
            <person name="Dusheyko S."/>
            <person name="Eads B.D."/>
            <person name="Frohlich T."/>
            <person name="Geiler-Samerotte K.A."/>
            <person name="Gerlach D."/>
            <person name="Hatcher P."/>
            <person name="Jogdeo S."/>
            <person name="Krijgsveld J."/>
            <person name="Kriventseva E.V."/>
            <person name="Kultz D."/>
            <person name="Laforsch C."/>
            <person name="Lindquist E."/>
            <person name="Lopez J."/>
            <person name="Manak J.R."/>
            <person name="Muller J."/>
            <person name="Pangilinan J."/>
            <person name="Patwardhan R.P."/>
            <person name="Pitluck S."/>
            <person name="Pritham E.J."/>
            <person name="Rechtsteiner A."/>
            <person name="Rho M."/>
            <person name="Rogozin I.B."/>
            <person name="Sakarya O."/>
            <person name="Salamov A."/>
            <person name="Schaack S."/>
            <person name="Shapiro H."/>
            <person name="Shiga Y."/>
            <person name="Skalitzky C."/>
            <person name="Smith Z."/>
            <person name="Souvorov A."/>
            <person name="Sung W."/>
            <person name="Tang Z."/>
            <person name="Tsuchiya D."/>
            <person name="Tu H."/>
            <person name="Vos H."/>
            <person name="Wang M."/>
            <person name="Wolf Y.I."/>
            <person name="Yamagata H."/>
            <person name="Yamada T."/>
            <person name="Ye Y."/>
            <person name="Shaw J.R."/>
            <person name="Andrews J."/>
            <person name="Crease T.J."/>
            <person name="Tang H."/>
            <person name="Lucas S.M."/>
            <person name="Robertson H.M."/>
            <person name="Bork P."/>
            <person name="Koonin E.V."/>
            <person name="Zdobnov E.M."/>
            <person name="Grigoriev I.V."/>
            <person name="Lynch M."/>
            <person name="Boore J.L."/>
        </authorList>
    </citation>
    <scope>NUCLEOTIDE SEQUENCE [LARGE SCALE GENOMIC DNA]</scope>
</reference>
<evidence type="ECO:0000259" key="9">
    <source>
        <dbReference type="Pfam" id="PF02892"/>
    </source>
</evidence>
<sequence length="280" mass="31108">MAFIPDSKSALATVCTGYTPLLEHFTVPLQAAIAFQQTLDSIGVSEGLLNFGYVFAFHDNMNQNSSDTAEGNPVNEEVVIYFDENVALNISAEEYENPSPDSADNELPGVENEEAGAMRPKTPTGRESKSTIWKYMTLLPSGRIECNICKKAFKYNNSTTSHMTHLKRKHPTMVDFSDSSQSVGVLGLGNSDSQPSVVISKKRKIPYITIVAHFISSKWKCERFALLTRAFVNEHTGENIKRELQSAVEEFNIANIDETPTIVCDQGSNVLFAAKLMRWR</sequence>
<evidence type="ECO:0000256" key="1">
    <source>
        <dbReference type="ARBA" id="ARBA00004123"/>
    </source>
</evidence>
<evidence type="ECO:0000256" key="2">
    <source>
        <dbReference type="ARBA" id="ARBA00022723"/>
    </source>
</evidence>
<organism evidence="10 11">
    <name type="scientific">Daphnia pulex</name>
    <name type="common">Water flea</name>
    <dbReference type="NCBI Taxonomy" id="6669"/>
    <lineage>
        <taxon>Eukaryota</taxon>
        <taxon>Metazoa</taxon>
        <taxon>Ecdysozoa</taxon>
        <taxon>Arthropoda</taxon>
        <taxon>Crustacea</taxon>
        <taxon>Branchiopoda</taxon>
        <taxon>Diplostraca</taxon>
        <taxon>Cladocera</taxon>
        <taxon>Anomopoda</taxon>
        <taxon>Daphniidae</taxon>
        <taxon>Daphnia</taxon>
    </lineage>
</organism>
<evidence type="ECO:0000256" key="7">
    <source>
        <dbReference type="ARBA" id="ARBA00023242"/>
    </source>
</evidence>
<evidence type="ECO:0000256" key="8">
    <source>
        <dbReference type="SAM" id="MobiDB-lite"/>
    </source>
</evidence>
<dbReference type="EMBL" id="GL732555">
    <property type="protein sequence ID" value="EFX78790.1"/>
    <property type="molecule type" value="Genomic_DNA"/>
</dbReference>
<dbReference type="KEGG" id="dpx:DAPPUDRAFT_320025"/>
<dbReference type="AlphaFoldDB" id="E9GNL6"/>
<proteinExistence type="predicted"/>
<dbReference type="PANTHER" id="PTHR46481">
    <property type="entry name" value="ZINC FINGER BED DOMAIN-CONTAINING PROTEIN 4"/>
    <property type="match status" value="1"/>
</dbReference>